<comment type="caution">
    <text evidence="1">The sequence shown here is derived from an EMBL/GenBank/DDBJ whole genome shotgun (WGS) entry which is preliminary data.</text>
</comment>
<dbReference type="EMBL" id="SRLO01000748">
    <property type="protein sequence ID" value="TNN47327.1"/>
    <property type="molecule type" value="Genomic_DNA"/>
</dbReference>
<reference evidence="1 2" key="1">
    <citation type="submission" date="2019-03" db="EMBL/GenBank/DDBJ databases">
        <title>First draft genome of Liparis tanakae, snailfish: a comprehensive survey of snailfish specific genes.</title>
        <authorList>
            <person name="Kim W."/>
            <person name="Song I."/>
            <person name="Jeong J.-H."/>
            <person name="Kim D."/>
            <person name="Kim S."/>
            <person name="Ryu S."/>
            <person name="Song J.Y."/>
            <person name="Lee S.K."/>
        </authorList>
    </citation>
    <scope>NUCLEOTIDE SEQUENCE [LARGE SCALE GENOMIC DNA]</scope>
    <source>
        <tissue evidence="1">Muscle</tissue>
    </source>
</reference>
<accession>A0A4Z2G1F6</accession>
<dbReference type="AlphaFoldDB" id="A0A4Z2G1F6"/>
<sequence length="74" mass="8315">MSSSDMRIVGTHQRLGAQYLLCDDGLENTRRPLVQVDETNAPYVILGPKKMNITDPRVTLCSYLLPRVPSSPER</sequence>
<dbReference type="Proteomes" id="UP000314294">
    <property type="component" value="Unassembled WGS sequence"/>
</dbReference>
<evidence type="ECO:0000313" key="2">
    <source>
        <dbReference type="Proteomes" id="UP000314294"/>
    </source>
</evidence>
<keyword evidence="2" id="KW-1185">Reference proteome</keyword>
<evidence type="ECO:0000313" key="1">
    <source>
        <dbReference type="EMBL" id="TNN47327.1"/>
    </source>
</evidence>
<proteinExistence type="predicted"/>
<protein>
    <submittedName>
        <fullName evidence="1">Uncharacterized protein</fullName>
    </submittedName>
</protein>
<name>A0A4Z2G1F6_9TELE</name>
<organism evidence="1 2">
    <name type="scientific">Liparis tanakae</name>
    <name type="common">Tanaka's snailfish</name>
    <dbReference type="NCBI Taxonomy" id="230148"/>
    <lineage>
        <taxon>Eukaryota</taxon>
        <taxon>Metazoa</taxon>
        <taxon>Chordata</taxon>
        <taxon>Craniata</taxon>
        <taxon>Vertebrata</taxon>
        <taxon>Euteleostomi</taxon>
        <taxon>Actinopterygii</taxon>
        <taxon>Neopterygii</taxon>
        <taxon>Teleostei</taxon>
        <taxon>Neoteleostei</taxon>
        <taxon>Acanthomorphata</taxon>
        <taxon>Eupercaria</taxon>
        <taxon>Perciformes</taxon>
        <taxon>Cottioidei</taxon>
        <taxon>Cottales</taxon>
        <taxon>Liparidae</taxon>
        <taxon>Liparis</taxon>
    </lineage>
</organism>
<gene>
    <name evidence="1" type="ORF">EYF80_042507</name>
</gene>